<reference evidence="3 4" key="1">
    <citation type="submission" date="2017-10" db="EMBL/GenBank/DDBJ databases">
        <title>Genomics of the genus Arcobacter.</title>
        <authorList>
            <person name="Perez-Cataluna A."/>
            <person name="Figueras M.J."/>
        </authorList>
    </citation>
    <scope>NUCLEOTIDE SEQUENCE [LARGE SCALE GENOMIC DNA]</scope>
    <source>
        <strain evidence="3 4">CECT 8993</strain>
    </source>
</reference>
<dbReference type="AlphaFoldDB" id="A0A4Q0YF36"/>
<feature type="transmembrane region" description="Helical" evidence="1">
    <location>
        <begin position="34"/>
        <end position="52"/>
    </location>
</feature>
<feature type="transmembrane region" description="Helical" evidence="1">
    <location>
        <begin position="239"/>
        <end position="257"/>
    </location>
</feature>
<protein>
    <submittedName>
        <fullName evidence="3">EamA family transporter</fullName>
    </submittedName>
</protein>
<comment type="caution">
    <text evidence="3">The sequence shown here is derived from an EMBL/GenBank/DDBJ whole genome shotgun (WGS) entry which is preliminary data.</text>
</comment>
<dbReference type="SUPFAM" id="SSF103481">
    <property type="entry name" value="Multidrug resistance efflux transporter EmrE"/>
    <property type="match status" value="2"/>
</dbReference>
<evidence type="ECO:0000256" key="1">
    <source>
        <dbReference type="SAM" id="Phobius"/>
    </source>
</evidence>
<keyword evidence="1" id="KW-0472">Membrane</keyword>
<name>A0A4Q0YF36_9BACT</name>
<dbReference type="EMBL" id="PDKJ01000003">
    <property type="protein sequence ID" value="RXJ69186.1"/>
    <property type="molecule type" value="Genomic_DNA"/>
</dbReference>
<feature type="transmembrane region" description="Helical" evidence="1">
    <location>
        <begin position="93"/>
        <end position="116"/>
    </location>
</feature>
<feature type="transmembrane region" description="Helical" evidence="1">
    <location>
        <begin position="175"/>
        <end position="195"/>
    </location>
</feature>
<feature type="domain" description="EamA" evidence="2">
    <location>
        <begin position="150"/>
        <end position="278"/>
    </location>
</feature>
<organism evidence="3 4">
    <name type="scientific">Halarcobacter ebronensis</name>
    <dbReference type="NCBI Taxonomy" id="1462615"/>
    <lineage>
        <taxon>Bacteria</taxon>
        <taxon>Pseudomonadati</taxon>
        <taxon>Campylobacterota</taxon>
        <taxon>Epsilonproteobacteria</taxon>
        <taxon>Campylobacterales</taxon>
        <taxon>Arcobacteraceae</taxon>
        <taxon>Halarcobacter</taxon>
    </lineage>
</organism>
<feature type="transmembrane region" description="Helical" evidence="1">
    <location>
        <begin position="149"/>
        <end position="168"/>
    </location>
</feature>
<gene>
    <name evidence="3" type="ORF">CRV08_04040</name>
</gene>
<dbReference type="Proteomes" id="UP000290172">
    <property type="component" value="Unassembled WGS sequence"/>
</dbReference>
<feature type="transmembrane region" description="Helical" evidence="1">
    <location>
        <begin position="207"/>
        <end position="227"/>
    </location>
</feature>
<dbReference type="RefSeq" id="WP_128979332.1">
    <property type="nucleotide sequence ID" value="NZ_PDKJ01000003.1"/>
</dbReference>
<dbReference type="GO" id="GO:0016020">
    <property type="term" value="C:membrane"/>
    <property type="evidence" value="ECO:0007669"/>
    <property type="project" value="InterPro"/>
</dbReference>
<dbReference type="InterPro" id="IPR037185">
    <property type="entry name" value="EmrE-like"/>
</dbReference>
<proteinExistence type="predicted"/>
<feature type="transmembrane region" description="Helical" evidence="1">
    <location>
        <begin position="125"/>
        <end position="143"/>
    </location>
</feature>
<dbReference type="PANTHER" id="PTHR22911">
    <property type="entry name" value="ACYL-MALONYL CONDENSING ENZYME-RELATED"/>
    <property type="match status" value="1"/>
</dbReference>
<feature type="transmembrane region" description="Helical" evidence="1">
    <location>
        <begin position="68"/>
        <end position="87"/>
    </location>
</feature>
<accession>A0A4Q0YF36</accession>
<keyword evidence="1" id="KW-1133">Transmembrane helix</keyword>
<feature type="transmembrane region" description="Helical" evidence="1">
    <location>
        <begin position="9"/>
        <end position="28"/>
    </location>
</feature>
<evidence type="ECO:0000313" key="4">
    <source>
        <dbReference type="Proteomes" id="UP000290172"/>
    </source>
</evidence>
<feature type="transmembrane region" description="Helical" evidence="1">
    <location>
        <begin position="263"/>
        <end position="284"/>
    </location>
</feature>
<evidence type="ECO:0000259" key="2">
    <source>
        <dbReference type="Pfam" id="PF00892"/>
    </source>
</evidence>
<dbReference type="InterPro" id="IPR000620">
    <property type="entry name" value="EamA_dom"/>
</dbReference>
<feature type="domain" description="EamA" evidence="2">
    <location>
        <begin position="8"/>
        <end position="139"/>
    </location>
</feature>
<evidence type="ECO:0000313" key="3">
    <source>
        <dbReference type="EMBL" id="RXJ69186.1"/>
    </source>
</evidence>
<sequence length="289" mass="32293">MKDIKIQGMIFAALGVFIISFDALLIRLSNVDASIVSFYRGLFMGISMLILFRRSSLKSWTPKNKREFMNFAFVVSLSALGTCFFVFSVKYTAAANTVVLLATSSFFAAIFSFFLLKEKIKKQTFIAILVSFLGVFIVFGNSFSITGNLLGDMFGVALAITMGLELTLLRKYSHFPTMLIISFSGFIVALVMSFLGDKLFDISLETLLWLSLMGFIQIPMAMYFIFISTKYISSAEVSLFSTIETTMAPIWLWLFLSEIPPKMTLMGGSLVICAIFINALPSIIKKRNK</sequence>
<keyword evidence="1" id="KW-0812">Transmembrane</keyword>
<dbReference type="Pfam" id="PF00892">
    <property type="entry name" value="EamA"/>
    <property type="match status" value="2"/>
</dbReference>